<dbReference type="Pfam" id="PF05987">
    <property type="entry name" value="DUF898"/>
    <property type="match status" value="1"/>
</dbReference>
<keyword evidence="1" id="KW-0812">Transmembrane</keyword>
<feature type="transmembrane region" description="Helical" evidence="1">
    <location>
        <begin position="120"/>
        <end position="142"/>
    </location>
</feature>
<keyword evidence="1" id="KW-0472">Membrane</keyword>
<feature type="transmembrane region" description="Helical" evidence="1">
    <location>
        <begin position="163"/>
        <end position="184"/>
    </location>
</feature>
<feature type="transmembrane region" description="Helical" evidence="1">
    <location>
        <begin position="38"/>
        <end position="59"/>
    </location>
</feature>
<name>A0A6J4JLZ1_9PROT</name>
<feature type="transmembrane region" description="Helical" evidence="1">
    <location>
        <begin position="95"/>
        <end position="114"/>
    </location>
</feature>
<gene>
    <name evidence="2" type="ORF">AVDCRST_MAG08-3869</name>
</gene>
<evidence type="ECO:0000256" key="1">
    <source>
        <dbReference type="SAM" id="Phobius"/>
    </source>
</evidence>
<protein>
    <recommendedName>
        <fullName evidence="3">DUF898 domain-containing protein</fullName>
    </recommendedName>
</protein>
<dbReference type="EMBL" id="CADCTG010000298">
    <property type="protein sequence ID" value="CAA9281911.1"/>
    <property type="molecule type" value="Genomic_DNA"/>
</dbReference>
<evidence type="ECO:0008006" key="3">
    <source>
        <dbReference type="Google" id="ProtNLM"/>
    </source>
</evidence>
<feature type="transmembrane region" description="Helical" evidence="1">
    <location>
        <begin position="263"/>
        <end position="291"/>
    </location>
</feature>
<keyword evidence="1" id="KW-1133">Transmembrane helix</keyword>
<evidence type="ECO:0000313" key="2">
    <source>
        <dbReference type="EMBL" id="CAA9281911.1"/>
    </source>
</evidence>
<dbReference type="InterPro" id="IPR010295">
    <property type="entry name" value="DUF898"/>
</dbReference>
<sequence length="384" mass="40639">MSVTVADRVPASTPSVVTAPATASGAAPLRWDGGAARLVAIGLGNLALSAVTLGLYRFWGTVRLRRHLWAHQEFLGARLEYAGTGGELFRGFLKALLVVAPVLLLVSLVEPLLAPHPLAAWAFFAAKIAVFGYFVGLARHAARRYIAGRTLWRGLRFNLTGSPWRFGLVSLGWTALTLLTLGLAHPFAVAAQARWTLGRLRLGTAPLRFDGGARTLLRPWLGVWGFVATSGLSLWLLFGAGITERLVGHLPPGVEDAASFDTARLMLGLTVAAFCVLPAALVGWCAWSAAVMRWRAEHTVVGGARFSMPGATGWAVLRLLAGNLLVSTLSLGLLHPVAMARSAAFAARHLRLDRAPDLSEARQAERGPGTGEGVADLLGAGAFG</sequence>
<feature type="transmembrane region" description="Helical" evidence="1">
    <location>
        <begin position="221"/>
        <end position="242"/>
    </location>
</feature>
<dbReference type="AlphaFoldDB" id="A0A6J4JLZ1"/>
<reference evidence="2" key="1">
    <citation type="submission" date="2020-02" db="EMBL/GenBank/DDBJ databases">
        <authorList>
            <person name="Meier V. D."/>
        </authorList>
    </citation>
    <scope>NUCLEOTIDE SEQUENCE</scope>
    <source>
        <strain evidence="2">AVDCRST_MAG08</strain>
    </source>
</reference>
<feature type="transmembrane region" description="Helical" evidence="1">
    <location>
        <begin position="311"/>
        <end position="334"/>
    </location>
</feature>
<organism evidence="2">
    <name type="scientific">uncultured Acetobacteraceae bacterium</name>
    <dbReference type="NCBI Taxonomy" id="169975"/>
    <lineage>
        <taxon>Bacteria</taxon>
        <taxon>Pseudomonadati</taxon>
        <taxon>Pseudomonadota</taxon>
        <taxon>Alphaproteobacteria</taxon>
        <taxon>Acetobacterales</taxon>
        <taxon>Acetobacteraceae</taxon>
        <taxon>environmental samples</taxon>
    </lineage>
</organism>
<accession>A0A6J4JLZ1</accession>
<proteinExistence type="predicted"/>